<reference evidence="3" key="1">
    <citation type="submission" date="2022-08" db="EMBL/GenBank/DDBJ databases">
        <authorList>
            <consortium name="DOE Joint Genome Institute"/>
            <person name="Min B."/>
            <person name="Riley R."/>
            <person name="Sierra-Patev S."/>
            <person name="Naranjo-Ortiz M."/>
            <person name="Looney B."/>
            <person name="Konkel Z."/>
            <person name="Slot J.C."/>
            <person name="Sakamoto Y."/>
            <person name="Steenwyk J.L."/>
            <person name="Rokas A."/>
            <person name="Carro J."/>
            <person name="Camarero S."/>
            <person name="Ferreira P."/>
            <person name="Molpeceres G."/>
            <person name="Ruiz-Duenas F.J."/>
            <person name="Serrano A."/>
            <person name="Henrissat B."/>
            <person name="Drula E."/>
            <person name="Hughes K.W."/>
            <person name="Mata J.L."/>
            <person name="Ishikawa N.K."/>
            <person name="Vargas-Isla R."/>
            <person name="Ushijima S."/>
            <person name="Smith C.A."/>
            <person name="Ahrendt S."/>
            <person name="Andreopoulos W."/>
            <person name="He G."/>
            <person name="Labutti K."/>
            <person name="Lipzen A."/>
            <person name="Ng V."/>
            <person name="Sandor L."/>
            <person name="Barry K."/>
            <person name="Martinez A.T."/>
            <person name="Xiao Y."/>
            <person name="Gibbons J.G."/>
            <person name="Terashima K."/>
            <person name="Hibbett D.S."/>
            <person name="Grigoriev I.V."/>
        </authorList>
    </citation>
    <scope>NUCLEOTIDE SEQUENCE</scope>
    <source>
        <strain evidence="3">TFB9207</strain>
    </source>
</reference>
<dbReference type="InterPro" id="IPR024420">
    <property type="entry name" value="TRAPP_III_complex_Trs85"/>
</dbReference>
<evidence type="ECO:0000313" key="4">
    <source>
        <dbReference type="Proteomes" id="UP001163846"/>
    </source>
</evidence>
<dbReference type="PANTHER" id="PTHR12975">
    <property type="entry name" value="TRANSPORT PROTEIN TRAPP"/>
    <property type="match status" value="1"/>
</dbReference>
<gene>
    <name evidence="3" type="ORF">F5878DRAFT_147410</name>
</gene>
<dbReference type="InterPro" id="IPR058541">
    <property type="entry name" value="Ig_TPPC8_1st"/>
</dbReference>
<evidence type="ECO:0000313" key="3">
    <source>
        <dbReference type="EMBL" id="KAJ3844312.1"/>
    </source>
</evidence>
<feature type="region of interest" description="Disordered" evidence="1">
    <location>
        <begin position="317"/>
        <end position="361"/>
    </location>
</feature>
<evidence type="ECO:0000256" key="1">
    <source>
        <dbReference type="SAM" id="MobiDB-lite"/>
    </source>
</evidence>
<dbReference type="EMBL" id="MU805956">
    <property type="protein sequence ID" value="KAJ3844312.1"/>
    <property type="molecule type" value="Genomic_DNA"/>
</dbReference>
<dbReference type="Pfam" id="PF24545">
    <property type="entry name" value="Ig_TPPC8_1st"/>
    <property type="match status" value="1"/>
</dbReference>
<feature type="domain" description="TPPC8 first Ig-like" evidence="2">
    <location>
        <begin position="677"/>
        <end position="803"/>
    </location>
</feature>
<proteinExistence type="predicted"/>
<dbReference type="PANTHER" id="PTHR12975:SF6">
    <property type="entry name" value="TRAFFICKING PROTEIN PARTICLE COMPLEX SUBUNIT 8"/>
    <property type="match status" value="1"/>
</dbReference>
<feature type="compositionally biased region" description="Polar residues" evidence="1">
    <location>
        <begin position="242"/>
        <end position="262"/>
    </location>
</feature>
<feature type="compositionally biased region" description="Polar residues" evidence="1">
    <location>
        <begin position="340"/>
        <end position="361"/>
    </location>
</feature>
<sequence length="1323" mass="147579">MPPPLPFSLSPHICILSSPDLEDLLTASTLPQLSEILQSFSPLPQVTTRTTTLASVPHKAFALRFSNLSEIEAACREDEEERAARTLDWIGARINSRSAQWVEDMEKLAGKQPTRVPWWEELKRCVEGDHVPSKTETWNHPAAIILAVSTNTTNPLQVISNLHARPIELPAWVDPTYLRYTLIVHPKESTLSDEEAGALFNAVKKQYGLHSYLLTLDMPNPPPAPVPVPTAKPRLPVVGDSSEMSTKPMDTSTRSGVSIPSGVNTLRMNEKDIQHTAKFTREFLVMSLIPWMEKCVMDWNENFVSTRRLPSRLFSSTRRLFGSPSPSPTPQPTHRSTPSRASTYTAPGAAQPNTGSPSQQRRLAEFATVLGDFKLAVTVWETLSKEGKGGSDIMPLILSPSHAIPLHVTNALTAMFSASSEPPARLQLQAILSAVRWEIGIDPSDFASDILEGERWLVWAAGSAEETPSALLLAHAALISSRKLALRRSALWYLVAANKLEKCGIPLTTYFLRKARDLYVNRPKKELSPSFWDSEGQRYAGLPKMDGLMPVIDHPLGRLLYSTGHVQDAVKIFLCLLEASTLSTSSTSTSDYETETAEVYLEDFRIAFEHLRANTPNLGQQSDITLPFTFCVASQSHLKFENDDNGGEQSEWQEREETWNRYNKSRGIYSRFTTDYKAYVDETFWVDLVIQNPLNVDITLANLTLTILESNVIDPSPSKVGVIIETIESMTIAAKGTRTIPISITATRPASLTITHATYSFLSLLPSTESLAVRGKRLYDTAAQRQTPTYAPDVMMQVTVAEASCRLLARVADDAELDLYQGEIQTIRLWLSNVGVKPISEVWLVTGSNNIWLDEGDEEGITDEKPMVERIHSSNSLGSYEPFNLPLGPSSILGPGQSREIALTFHALDVDQREIPLLLLHRETSEAGFTRVRIKQTCQVHPLFRITSLATPSTTLEEMYSVQLQLQNISTTIAQITQISTVSPSWIPDSSAHGQSGALFPLQVSRFIFGVNPWDSPSGCEDTLKFVTNQLSSVVQGKTVDLLNPPSLDLCYSNVIQITHPHPFGRSAISKFIHSGKRHSAIKTNLASYPHIPAHTHPHIFSLFDPVALDVLAFWEITAENRWGNLLISGLNLGASHSPLREIIDTAENAKLTRSMYAETRRQREELLQDIRNSEWNKEMNPLHVSIQANNVEHDFGEGPCRLRVLFMIRNYSSTLKSRFVLKLNDASKPEFSSFGEEQLASFSGRLTFRACLEPRQHTTCVATAWIHRPGIYSLGAWRMDSDVLETLPNNSVERVRFRYAQKPSLDDTPSVIIRHVRRTHMQ</sequence>
<comment type="caution">
    <text evidence="3">The sequence shown here is derived from an EMBL/GenBank/DDBJ whole genome shotgun (WGS) entry which is preliminary data.</text>
</comment>
<dbReference type="GO" id="GO:1990072">
    <property type="term" value="C:TRAPPIII protein complex"/>
    <property type="evidence" value="ECO:0007669"/>
    <property type="project" value="TreeGrafter"/>
</dbReference>
<protein>
    <submittedName>
        <fullName evidence="3">ER-golgi trafficking TRAPP I complex 85 kDa subunit-domain-containing protein</fullName>
    </submittedName>
</protein>
<feature type="region of interest" description="Disordered" evidence="1">
    <location>
        <begin position="234"/>
        <end position="262"/>
    </location>
</feature>
<name>A0AA38PJW6_9AGAR</name>
<accession>A0AA38PJW6</accession>
<keyword evidence="4" id="KW-1185">Reference proteome</keyword>
<evidence type="ECO:0000259" key="2">
    <source>
        <dbReference type="Pfam" id="PF24545"/>
    </source>
</evidence>
<organism evidence="3 4">
    <name type="scientific">Lentinula raphanica</name>
    <dbReference type="NCBI Taxonomy" id="153919"/>
    <lineage>
        <taxon>Eukaryota</taxon>
        <taxon>Fungi</taxon>
        <taxon>Dikarya</taxon>
        <taxon>Basidiomycota</taxon>
        <taxon>Agaricomycotina</taxon>
        <taxon>Agaricomycetes</taxon>
        <taxon>Agaricomycetidae</taxon>
        <taxon>Agaricales</taxon>
        <taxon>Marasmiineae</taxon>
        <taxon>Omphalotaceae</taxon>
        <taxon>Lentinula</taxon>
    </lineage>
</organism>
<dbReference type="Pfam" id="PF12739">
    <property type="entry name" value="TRAPPC-Trs85"/>
    <property type="match status" value="1"/>
</dbReference>
<dbReference type="Proteomes" id="UP001163846">
    <property type="component" value="Unassembled WGS sequence"/>
</dbReference>